<proteinExistence type="inferred from homology"/>
<accession>A0A6A5VJ22</accession>
<dbReference type="InterPro" id="IPR036866">
    <property type="entry name" value="RibonucZ/Hydroxyglut_hydro"/>
</dbReference>
<dbReference type="GO" id="GO:0005847">
    <property type="term" value="C:mRNA cleavage and polyadenylation specificity factor complex"/>
    <property type="evidence" value="ECO:0007669"/>
    <property type="project" value="InterPro"/>
</dbReference>
<sequence>MFTFTPLLGAQSASPASQSLLEFDGGIKVLIDVGWDESFDSEKLKELEKHVPTLSFILLTHATVAHIGAFAHCCKHIPKFKSIPVYATTPVTQLGRTLLQDVYASTPLASSVVPSDALTQSVYSLGSNPKILMQPPTPAEITSYFTLINELKYSEPRQPDSAESTPPLGQFTITAYSAGHTLGGTIWHLDHDMESVVYSVNWNQASERVLSGAGWFGEVGGEVTKELRQPTAMICSSRGTGPKVAVGLDQRDETLITLIRDTVANGGSVLIPSDSSARVLELAHLLEKTWAGETNSPLRNAKVFLASRTAGATLKYTRSLLEWKMEKGIGEDSFDFKHVTILERKSRVTKMLAQAEPRVILASDASLEWGFSKDAVKSIASDPRNLIVLTERAADLGGKHKGLGRYLWELWSAGTSLPPSEQDWTSIAPVGLSGHQASLRSARGAALEGQELSLYQQYLATQRSLQDTMQGDSSTALETSGDAGDTWSASTSTTSEDSDDEHQGRLLNTATILRHTRKKLGLSDEELGVKILVQRKNVHDWDVRGKKGEEKMFPFVAKQRRADDFGEMIRLEDFPREEEAEVTGAELRDGMKKENEVGQKRKWEHVTVSAARGSHQNKHRRTDSNDHGAIDDGDVSDEELGEDAPRIEGPSKVVFDTETLQLHCRIAFVDFSALHDLRMITNLLGLIQPRKLILVAGDDTETQILAQEAQKAFAARTGESSKTDEVFTPVLGQVIDASVDTNAWSVKLSRNMVRRLQWQKIGKLGVVAITGRLAAASLEPTSNEDEGTAKKKPKLEVPTATENDKMDTTPILDVVPANLSIAVRSVAQPFHVGDMRLPELRKFLQAAGMTADLAGGGALVVNNTVTVRINKATGTIDVDGGAYSLDKDAMTFYKVRRKVYEGLAVVAGA</sequence>
<comment type="subcellular location">
    <subcellularLocation>
        <location evidence="1 4">Nucleus</location>
    </subcellularLocation>
</comment>
<dbReference type="GO" id="GO:0006397">
    <property type="term" value="P:mRNA processing"/>
    <property type="evidence" value="ECO:0007669"/>
    <property type="project" value="UniProtKB-KW"/>
</dbReference>
<dbReference type="InterPro" id="IPR022712">
    <property type="entry name" value="Beta_Casp"/>
</dbReference>
<dbReference type="Pfam" id="PF16661">
    <property type="entry name" value="Lactamase_B_6"/>
    <property type="match status" value="1"/>
</dbReference>
<name>A0A6A5VJ22_9PLEO</name>
<keyword evidence="2 4" id="KW-0507">mRNA processing</keyword>
<dbReference type="Pfam" id="PF10996">
    <property type="entry name" value="Beta-Casp"/>
    <property type="match status" value="1"/>
</dbReference>
<feature type="region of interest" description="Disordered" evidence="5">
    <location>
        <begin position="608"/>
        <end position="645"/>
    </location>
</feature>
<dbReference type="AlphaFoldDB" id="A0A6A5VJ22"/>
<evidence type="ECO:0000256" key="4">
    <source>
        <dbReference type="RuleBase" id="RU365006"/>
    </source>
</evidence>
<dbReference type="GO" id="GO:0003723">
    <property type="term" value="F:RNA binding"/>
    <property type="evidence" value="ECO:0007669"/>
    <property type="project" value="UniProtKB-KW"/>
</dbReference>
<evidence type="ECO:0000259" key="6">
    <source>
        <dbReference type="SMART" id="SM01027"/>
    </source>
</evidence>
<evidence type="ECO:0000313" key="7">
    <source>
        <dbReference type="EMBL" id="KAF1973367.1"/>
    </source>
</evidence>
<feature type="compositionally biased region" description="Polar residues" evidence="5">
    <location>
        <begin position="469"/>
        <end position="478"/>
    </location>
</feature>
<evidence type="ECO:0000256" key="5">
    <source>
        <dbReference type="SAM" id="MobiDB-lite"/>
    </source>
</evidence>
<dbReference type="Pfam" id="PF13299">
    <property type="entry name" value="CPSF100_C"/>
    <property type="match status" value="1"/>
</dbReference>
<keyword evidence="4" id="KW-0694">RNA-binding</keyword>
<dbReference type="PANTHER" id="PTHR45922">
    <property type="entry name" value="CLEAVAGE AND POLYADENYLATION SPECIFICITY FACTOR SUBUNIT 2"/>
    <property type="match status" value="1"/>
</dbReference>
<feature type="compositionally biased region" description="Low complexity" evidence="5">
    <location>
        <begin position="482"/>
        <end position="495"/>
    </location>
</feature>
<organism evidence="7 8">
    <name type="scientific">Bimuria novae-zelandiae CBS 107.79</name>
    <dbReference type="NCBI Taxonomy" id="1447943"/>
    <lineage>
        <taxon>Eukaryota</taxon>
        <taxon>Fungi</taxon>
        <taxon>Dikarya</taxon>
        <taxon>Ascomycota</taxon>
        <taxon>Pezizomycotina</taxon>
        <taxon>Dothideomycetes</taxon>
        <taxon>Pleosporomycetidae</taxon>
        <taxon>Pleosporales</taxon>
        <taxon>Massarineae</taxon>
        <taxon>Didymosphaeriaceae</taxon>
        <taxon>Bimuria</taxon>
    </lineage>
</organism>
<reference evidence="7" key="1">
    <citation type="journal article" date="2020" name="Stud. Mycol.">
        <title>101 Dothideomycetes genomes: a test case for predicting lifestyles and emergence of pathogens.</title>
        <authorList>
            <person name="Haridas S."/>
            <person name="Albert R."/>
            <person name="Binder M."/>
            <person name="Bloem J."/>
            <person name="Labutti K."/>
            <person name="Salamov A."/>
            <person name="Andreopoulos B."/>
            <person name="Baker S."/>
            <person name="Barry K."/>
            <person name="Bills G."/>
            <person name="Bluhm B."/>
            <person name="Cannon C."/>
            <person name="Castanera R."/>
            <person name="Culley D."/>
            <person name="Daum C."/>
            <person name="Ezra D."/>
            <person name="Gonzalez J."/>
            <person name="Henrissat B."/>
            <person name="Kuo A."/>
            <person name="Liang C."/>
            <person name="Lipzen A."/>
            <person name="Lutzoni F."/>
            <person name="Magnuson J."/>
            <person name="Mondo S."/>
            <person name="Nolan M."/>
            <person name="Ohm R."/>
            <person name="Pangilinan J."/>
            <person name="Park H.-J."/>
            <person name="Ramirez L."/>
            <person name="Alfaro M."/>
            <person name="Sun H."/>
            <person name="Tritt A."/>
            <person name="Yoshinaga Y."/>
            <person name="Zwiers L.-H."/>
            <person name="Turgeon B."/>
            <person name="Goodwin S."/>
            <person name="Spatafora J."/>
            <person name="Crous P."/>
            <person name="Grigoriev I."/>
        </authorList>
    </citation>
    <scope>NUCLEOTIDE SEQUENCE</scope>
    <source>
        <strain evidence="7">CBS 107.79</strain>
    </source>
</reference>
<dbReference type="InterPro" id="IPR025069">
    <property type="entry name" value="Cpsf2_C"/>
</dbReference>
<comment type="similarity">
    <text evidence="4">Belongs to the metallo-beta-lactamase superfamily. RNA-metabolizing metallo-beta-lactamase-like family. CPSF2/YSH1 subfamily.</text>
</comment>
<dbReference type="Gene3D" id="3.60.15.10">
    <property type="entry name" value="Ribonuclease Z/Hydroxyacylglutathione hydrolase-like"/>
    <property type="match status" value="1"/>
</dbReference>
<gene>
    <name evidence="7" type="ORF">BU23DRAFT_554363</name>
</gene>
<dbReference type="InterPro" id="IPR027075">
    <property type="entry name" value="CPSF2"/>
</dbReference>
<protein>
    <recommendedName>
        <fullName evidence="4">Cleavage and polyadenylation specificity factor subunit 2</fullName>
    </recommendedName>
    <alternativeName>
        <fullName evidence="4">Cleavage and polyadenylation specificity factor 100 kDa subunit</fullName>
    </alternativeName>
</protein>
<dbReference type="SMART" id="SM01027">
    <property type="entry name" value="Beta-Casp"/>
    <property type="match status" value="1"/>
</dbReference>
<dbReference type="EMBL" id="ML976681">
    <property type="protein sequence ID" value="KAF1973367.1"/>
    <property type="molecule type" value="Genomic_DNA"/>
</dbReference>
<evidence type="ECO:0000256" key="3">
    <source>
        <dbReference type="ARBA" id="ARBA00023242"/>
    </source>
</evidence>
<dbReference type="Proteomes" id="UP000800036">
    <property type="component" value="Unassembled WGS sequence"/>
</dbReference>
<keyword evidence="8" id="KW-1185">Reference proteome</keyword>
<dbReference type="InterPro" id="IPR035639">
    <property type="entry name" value="CPSF2_MBL"/>
</dbReference>
<dbReference type="OrthoDB" id="64353at2759"/>
<feature type="region of interest" description="Disordered" evidence="5">
    <location>
        <begin position="469"/>
        <end position="503"/>
    </location>
</feature>
<evidence type="ECO:0000256" key="1">
    <source>
        <dbReference type="ARBA" id="ARBA00004123"/>
    </source>
</evidence>
<evidence type="ECO:0000313" key="8">
    <source>
        <dbReference type="Proteomes" id="UP000800036"/>
    </source>
</evidence>
<feature type="compositionally biased region" description="Acidic residues" evidence="5">
    <location>
        <begin position="631"/>
        <end position="642"/>
    </location>
</feature>
<dbReference type="PANTHER" id="PTHR45922:SF1">
    <property type="entry name" value="CLEAVAGE AND POLYADENYLATION SPECIFICITY FACTOR SUBUNIT 2"/>
    <property type="match status" value="1"/>
</dbReference>
<dbReference type="Pfam" id="PF07521">
    <property type="entry name" value="RMMBL"/>
    <property type="match status" value="1"/>
</dbReference>
<dbReference type="SUPFAM" id="SSF56281">
    <property type="entry name" value="Metallo-hydrolase/oxidoreductase"/>
    <property type="match status" value="1"/>
</dbReference>
<keyword evidence="3 4" id="KW-0539">Nucleus</keyword>
<feature type="domain" description="Beta-Casp" evidence="6">
    <location>
        <begin position="279"/>
        <end position="407"/>
    </location>
</feature>
<dbReference type="CDD" id="cd16293">
    <property type="entry name" value="CPSF2-like_MBL-fold"/>
    <property type="match status" value="1"/>
</dbReference>
<dbReference type="InterPro" id="IPR011108">
    <property type="entry name" value="RMMBL"/>
</dbReference>
<evidence type="ECO:0000256" key="2">
    <source>
        <dbReference type="ARBA" id="ARBA00022664"/>
    </source>
</evidence>
<dbReference type="InterPro" id="IPR001279">
    <property type="entry name" value="Metallo-B-lactamas"/>
</dbReference>